<comment type="similarity">
    <text evidence="1">Belongs to the YciI family.</text>
</comment>
<dbReference type="EMBL" id="WQRF01000002">
    <property type="protein sequence ID" value="MVS99331.1"/>
    <property type="molecule type" value="Genomic_DNA"/>
</dbReference>
<dbReference type="RefSeq" id="WP_116587404.1">
    <property type="nucleotide sequence ID" value="NZ_WQRF01000002.1"/>
</dbReference>
<accession>A0A7X3FRK3</accession>
<sequence length="133" mass="14813">MLYAILCYNEEDVVATWTKEEDDACMARLMEVQSSMATRGKLGPVVRLWNTNEAKTLKKTNGQPAVFDGPFAETKEQFLGFYVADCESMDDALDFAHELAKANPGTGSYEIRPLRFFGDNKLASTEMLNVAAE</sequence>
<dbReference type="AlphaFoldDB" id="A0A7X3FRK3"/>
<dbReference type="PANTHER" id="PTHR35174:SF3">
    <property type="entry name" value="BLL7171 PROTEIN"/>
    <property type="match status" value="1"/>
</dbReference>
<organism evidence="3 4">
    <name type="scientific">Devosia marina</name>
    <dbReference type="NCBI Taxonomy" id="2683198"/>
    <lineage>
        <taxon>Bacteria</taxon>
        <taxon>Pseudomonadati</taxon>
        <taxon>Pseudomonadota</taxon>
        <taxon>Alphaproteobacteria</taxon>
        <taxon>Hyphomicrobiales</taxon>
        <taxon>Devosiaceae</taxon>
        <taxon>Devosia</taxon>
    </lineage>
</organism>
<dbReference type="Proteomes" id="UP000438106">
    <property type="component" value="Unassembled WGS sequence"/>
</dbReference>
<comment type="caution">
    <text evidence="3">The sequence shown here is derived from an EMBL/GenBank/DDBJ whole genome shotgun (WGS) entry which is preliminary data.</text>
</comment>
<protein>
    <submittedName>
        <fullName evidence="3">YciI family protein</fullName>
    </submittedName>
</protein>
<dbReference type="PANTHER" id="PTHR35174">
    <property type="entry name" value="BLL7171 PROTEIN-RELATED"/>
    <property type="match status" value="1"/>
</dbReference>
<evidence type="ECO:0000259" key="2">
    <source>
        <dbReference type="Pfam" id="PF03795"/>
    </source>
</evidence>
<keyword evidence="4" id="KW-1185">Reference proteome</keyword>
<dbReference type="InterPro" id="IPR011008">
    <property type="entry name" value="Dimeric_a/b-barrel"/>
</dbReference>
<dbReference type="Gene3D" id="3.30.70.1060">
    <property type="entry name" value="Dimeric alpha+beta barrel"/>
    <property type="match status" value="1"/>
</dbReference>
<evidence type="ECO:0000313" key="4">
    <source>
        <dbReference type="Proteomes" id="UP000438106"/>
    </source>
</evidence>
<evidence type="ECO:0000313" key="3">
    <source>
        <dbReference type="EMBL" id="MVS99331.1"/>
    </source>
</evidence>
<reference evidence="3 4" key="1">
    <citation type="submission" date="2019-12" db="EMBL/GenBank/DDBJ databases">
        <title>Devosia maris sp. nov., isolated from the deep seawater.</title>
        <authorList>
            <person name="Liu Y."/>
        </authorList>
    </citation>
    <scope>NUCLEOTIDE SEQUENCE [LARGE SCALE GENOMIC DNA]</scope>
    <source>
        <strain evidence="3 4">L53-10-65</strain>
    </source>
</reference>
<dbReference type="SUPFAM" id="SSF54909">
    <property type="entry name" value="Dimeric alpha+beta barrel"/>
    <property type="match status" value="1"/>
</dbReference>
<name>A0A7X3FRK3_9HYPH</name>
<feature type="domain" description="YCII-related" evidence="2">
    <location>
        <begin position="1"/>
        <end position="113"/>
    </location>
</feature>
<gene>
    <name evidence="3" type="ORF">GO014_09895</name>
</gene>
<dbReference type="InterPro" id="IPR005545">
    <property type="entry name" value="YCII"/>
</dbReference>
<evidence type="ECO:0000256" key="1">
    <source>
        <dbReference type="ARBA" id="ARBA00007689"/>
    </source>
</evidence>
<proteinExistence type="inferred from homology"/>
<dbReference type="Pfam" id="PF03795">
    <property type="entry name" value="YCII"/>
    <property type="match status" value="1"/>
</dbReference>